<dbReference type="Proteomes" id="UP000327013">
    <property type="component" value="Chromosome 1"/>
</dbReference>
<feature type="compositionally biased region" description="Polar residues" evidence="1">
    <location>
        <begin position="170"/>
        <end position="180"/>
    </location>
</feature>
<evidence type="ECO:0000256" key="1">
    <source>
        <dbReference type="SAM" id="MobiDB-lite"/>
    </source>
</evidence>
<sequence>MGCCVSSAKPSASQKHHHSPVGTHPVGSADASENRASHPLAEEETVKEVLSETPKSKPPQQDYQPATKPVFGDVEDNKNNDEDEDKIDKFHSPINAATDNDISELSEVYSLSESVSTTTTKRDEDEEVRQRVHRSSPAKAQLRSRVHTGDFGAKRSERLLGKSPTRRSDQSPGRMNSGSSRLVHGREPIAGRGFRATEPPPNRRNPSGEASSRRSRSPATRVDNGPSRSVMGQSPSARRTNRSPSRVKSAPTETNARKMEQTKNDNAMEGKWPTTSTTTTANESLENPLVSLECFIFL</sequence>
<feature type="compositionally biased region" description="Polar residues" evidence="1">
    <location>
        <begin position="226"/>
        <end position="254"/>
    </location>
</feature>
<feature type="region of interest" description="Disordered" evidence="1">
    <location>
        <begin position="1"/>
        <end position="282"/>
    </location>
</feature>
<feature type="compositionally biased region" description="Basic and acidic residues" evidence="1">
    <location>
        <begin position="255"/>
        <end position="268"/>
    </location>
</feature>
<dbReference type="PANTHER" id="PTHR33871">
    <property type="entry name" value="OS05G0503100 PROTEIN-RELATED"/>
    <property type="match status" value="1"/>
</dbReference>
<organism evidence="2 3">
    <name type="scientific">Carpinus fangiana</name>
    <dbReference type="NCBI Taxonomy" id="176857"/>
    <lineage>
        <taxon>Eukaryota</taxon>
        <taxon>Viridiplantae</taxon>
        <taxon>Streptophyta</taxon>
        <taxon>Embryophyta</taxon>
        <taxon>Tracheophyta</taxon>
        <taxon>Spermatophyta</taxon>
        <taxon>Magnoliopsida</taxon>
        <taxon>eudicotyledons</taxon>
        <taxon>Gunneridae</taxon>
        <taxon>Pentapetalae</taxon>
        <taxon>rosids</taxon>
        <taxon>fabids</taxon>
        <taxon>Fagales</taxon>
        <taxon>Betulaceae</taxon>
        <taxon>Carpinus</taxon>
    </lineage>
</organism>
<name>A0A5N6QAG5_9ROSI</name>
<dbReference type="AlphaFoldDB" id="A0A5N6QAG5"/>
<protein>
    <submittedName>
        <fullName evidence="2">Uncharacterized protein</fullName>
    </submittedName>
</protein>
<keyword evidence="3" id="KW-1185">Reference proteome</keyword>
<dbReference type="OrthoDB" id="1922230at2759"/>
<accession>A0A5N6QAG5</accession>
<evidence type="ECO:0000313" key="3">
    <source>
        <dbReference type="Proteomes" id="UP000327013"/>
    </source>
</evidence>
<feature type="compositionally biased region" description="Basic and acidic residues" evidence="1">
    <location>
        <begin position="32"/>
        <end position="50"/>
    </location>
</feature>
<proteinExistence type="predicted"/>
<reference evidence="2 3" key="1">
    <citation type="submission" date="2019-06" db="EMBL/GenBank/DDBJ databases">
        <title>A chromosomal-level reference genome of Carpinus fangiana (Coryloideae, Betulaceae).</title>
        <authorList>
            <person name="Yang X."/>
            <person name="Wang Z."/>
            <person name="Zhang L."/>
            <person name="Hao G."/>
            <person name="Liu J."/>
            <person name="Yang Y."/>
        </authorList>
    </citation>
    <scope>NUCLEOTIDE SEQUENCE [LARGE SCALE GENOMIC DNA]</scope>
    <source>
        <strain evidence="2">Cfa_2016G</strain>
        <tissue evidence="2">Leaf</tissue>
    </source>
</reference>
<evidence type="ECO:0000313" key="2">
    <source>
        <dbReference type="EMBL" id="KAE7995609.1"/>
    </source>
</evidence>
<dbReference type="PANTHER" id="PTHR33871:SF1">
    <property type="entry name" value="OS05G0503100 PROTEIN"/>
    <property type="match status" value="1"/>
</dbReference>
<feature type="compositionally biased region" description="Basic and acidic residues" evidence="1">
    <location>
        <begin position="75"/>
        <end position="91"/>
    </location>
</feature>
<feature type="compositionally biased region" description="Basic residues" evidence="1">
    <location>
        <begin position="131"/>
        <end position="146"/>
    </location>
</feature>
<feature type="compositionally biased region" description="Low complexity" evidence="1">
    <location>
        <begin position="103"/>
        <end position="119"/>
    </location>
</feature>
<dbReference type="EMBL" id="CM017321">
    <property type="protein sequence ID" value="KAE7995609.1"/>
    <property type="molecule type" value="Genomic_DNA"/>
</dbReference>
<gene>
    <name evidence="2" type="ORF">FH972_000385</name>
</gene>